<evidence type="ECO:0000313" key="2">
    <source>
        <dbReference type="EMBL" id="GIY70980.1"/>
    </source>
</evidence>
<gene>
    <name evidence="2" type="ORF">CEXT_45321</name>
</gene>
<comment type="caution">
    <text evidence="2">The sequence shown here is derived from an EMBL/GenBank/DDBJ whole genome shotgun (WGS) entry which is preliminary data.</text>
</comment>
<protein>
    <submittedName>
        <fullName evidence="2">Uncharacterized protein</fullName>
    </submittedName>
</protein>
<feature type="region of interest" description="Disordered" evidence="1">
    <location>
        <begin position="77"/>
        <end position="112"/>
    </location>
</feature>
<dbReference type="Proteomes" id="UP001054945">
    <property type="component" value="Unassembled WGS sequence"/>
</dbReference>
<evidence type="ECO:0000313" key="3">
    <source>
        <dbReference type="Proteomes" id="UP001054945"/>
    </source>
</evidence>
<reference evidence="2 3" key="1">
    <citation type="submission" date="2021-06" db="EMBL/GenBank/DDBJ databases">
        <title>Caerostris extrusa draft genome.</title>
        <authorList>
            <person name="Kono N."/>
            <person name="Arakawa K."/>
        </authorList>
    </citation>
    <scope>NUCLEOTIDE SEQUENCE [LARGE SCALE GENOMIC DNA]</scope>
</reference>
<organism evidence="2 3">
    <name type="scientific">Caerostris extrusa</name>
    <name type="common">Bark spider</name>
    <name type="synonym">Caerostris bankana</name>
    <dbReference type="NCBI Taxonomy" id="172846"/>
    <lineage>
        <taxon>Eukaryota</taxon>
        <taxon>Metazoa</taxon>
        <taxon>Ecdysozoa</taxon>
        <taxon>Arthropoda</taxon>
        <taxon>Chelicerata</taxon>
        <taxon>Arachnida</taxon>
        <taxon>Araneae</taxon>
        <taxon>Araneomorphae</taxon>
        <taxon>Entelegynae</taxon>
        <taxon>Araneoidea</taxon>
        <taxon>Araneidae</taxon>
        <taxon>Caerostris</taxon>
    </lineage>
</organism>
<dbReference type="AlphaFoldDB" id="A0AAV4VNK6"/>
<feature type="compositionally biased region" description="Basic and acidic residues" evidence="1">
    <location>
        <begin position="77"/>
        <end position="95"/>
    </location>
</feature>
<accession>A0AAV4VNK6</accession>
<sequence>MAESKRWLNRFQKSFQCQELLFDNKHCRWYTDSLQDGMVRSSYLRVIDKRITWEQSEGLGERPRQCHHEKEIYRSEVRGHGEVQEVQHESCRSEDSQMGGLTIRSDPGQQDTVEEMHNGF</sequence>
<proteinExistence type="predicted"/>
<name>A0AAV4VNK6_CAEEX</name>
<keyword evidence="3" id="KW-1185">Reference proteome</keyword>
<dbReference type="EMBL" id="BPLR01014739">
    <property type="protein sequence ID" value="GIY70980.1"/>
    <property type="molecule type" value="Genomic_DNA"/>
</dbReference>
<evidence type="ECO:0000256" key="1">
    <source>
        <dbReference type="SAM" id="MobiDB-lite"/>
    </source>
</evidence>